<accession>A0A0E9PD03</accession>
<reference evidence="1" key="1">
    <citation type="submission" date="2014-11" db="EMBL/GenBank/DDBJ databases">
        <authorList>
            <person name="Amaro Gonzalez C."/>
        </authorList>
    </citation>
    <scope>NUCLEOTIDE SEQUENCE</scope>
</reference>
<reference evidence="1" key="2">
    <citation type="journal article" date="2015" name="Fish Shellfish Immunol.">
        <title>Early steps in the European eel (Anguilla anguilla)-Vibrio vulnificus interaction in the gills: Role of the RtxA13 toxin.</title>
        <authorList>
            <person name="Callol A."/>
            <person name="Pajuelo D."/>
            <person name="Ebbesson L."/>
            <person name="Teles M."/>
            <person name="MacKenzie S."/>
            <person name="Amaro C."/>
        </authorList>
    </citation>
    <scope>NUCLEOTIDE SEQUENCE</scope>
</reference>
<evidence type="ECO:0000313" key="1">
    <source>
        <dbReference type="EMBL" id="JAH02389.1"/>
    </source>
</evidence>
<name>A0A0E9PD03_ANGAN</name>
<dbReference type="EMBL" id="GBXM01106188">
    <property type="protein sequence ID" value="JAH02389.1"/>
    <property type="molecule type" value="Transcribed_RNA"/>
</dbReference>
<sequence>MDCVHFLVSPERGNVAWFVCRWLFSRGHLHDRHAVNAGTFWGTTETGASLG</sequence>
<organism evidence="1">
    <name type="scientific">Anguilla anguilla</name>
    <name type="common">European freshwater eel</name>
    <name type="synonym">Muraena anguilla</name>
    <dbReference type="NCBI Taxonomy" id="7936"/>
    <lineage>
        <taxon>Eukaryota</taxon>
        <taxon>Metazoa</taxon>
        <taxon>Chordata</taxon>
        <taxon>Craniata</taxon>
        <taxon>Vertebrata</taxon>
        <taxon>Euteleostomi</taxon>
        <taxon>Actinopterygii</taxon>
        <taxon>Neopterygii</taxon>
        <taxon>Teleostei</taxon>
        <taxon>Anguilliformes</taxon>
        <taxon>Anguillidae</taxon>
        <taxon>Anguilla</taxon>
    </lineage>
</organism>
<protein>
    <submittedName>
        <fullName evidence="1">Uncharacterized protein</fullName>
    </submittedName>
</protein>
<dbReference type="AlphaFoldDB" id="A0A0E9PD03"/>
<proteinExistence type="predicted"/>